<protein>
    <submittedName>
        <fullName evidence="1">MarR family transcriptional regulator</fullName>
    </submittedName>
</protein>
<reference evidence="1" key="1">
    <citation type="submission" date="2024-07" db="EMBL/GenBank/DDBJ databases">
        <title>Metagenome and Metagenome-Assembled Genomes of Archaea from a hot spring from the geothermal field of Los Azufres, Mexico.</title>
        <authorList>
            <person name="Marin-Paredes R."/>
            <person name="Martinez-Romero E."/>
            <person name="Servin-Garciduenas L.E."/>
        </authorList>
    </citation>
    <scope>NUCLEOTIDE SEQUENCE</scope>
    <source>
        <strain evidence="1">AZ1-454</strain>
    </source>
</reference>
<name>A0ACC6TQB1_9CREN</name>
<dbReference type="Proteomes" id="UP000053480">
    <property type="component" value="Unassembled WGS sequence"/>
</dbReference>
<evidence type="ECO:0000313" key="2">
    <source>
        <dbReference type="Proteomes" id="UP000053480"/>
    </source>
</evidence>
<dbReference type="EMBL" id="JZWS03000011">
    <property type="protein sequence ID" value="MEW9492082.1"/>
    <property type="molecule type" value="Genomic_DNA"/>
</dbReference>
<sequence>MSEKIRFPDGREVELHELIAFLYGVSRSDVEVLHVLMAKDKKMNTDELANELHVTKASISKSINGLLYKGLISREKVNEQGKQKGRPNYVYWVEKERMYRKIVEDLERLVKTTREELLSHLQLVTA</sequence>
<comment type="caution">
    <text evidence="1">The sequence shown here is derived from an EMBL/GenBank/DDBJ whole genome shotgun (WGS) entry which is preliminary data.</text>
</comment>
<proteinExistence type="predicted"/>
<organism evidence="1 2">
    <name type="scientific">Candidatus Aramenus sulfurataquae</name>
    <dbReference type="NCBI Taxonomy" id="1326980"/>
    <lineage>
        <taxon>Archaea</taxon>
        <taxon>Thermoproteota</taxon>
        <taxon>Thermoprotei</taxon>
        <taxon>Sulfolobales</taxon>
        <taxon>Sulfolobaceae</taxon>
        <taxon>Candidatus Aramenus</taxon>
    </lineage>
</organism>
<gene>
    <name evidence="1" type="ORF">TQ35_0007790</name>
</gene>
<accession>A0ACC6TQB1</accession>
<evidence type="ECO:0000313" key="1">
    <source>
        <dbReference type="EMBL" id="MEW9492082.1"/>
    </source>
</evidence>